<dbReference type="RefSeq" id="WP_093576681.1">
    <property type="nucleotide sequence ID" value="NZ_FOWC01000018.1"/>
</dbReference>
<dbReference type="SUPFAM" id="SSF109854">
    <property type="entry name" value="DinB/YfiT-like putative metalloenzymes"/>
    <property type="match status" value="1"/>
</dbReference>
<reference evidence="1 2" key="1">
    <citation type="submission" date="2016-10" db="EMBL/GenBank/DDBJ databases">
        <authorList>
            <person name="de Groot N.N."/>
        </authorList>
    </citation>
    <scope>NUCLEOTIDE SEQUENCE [LARGE SCALE GENOMIC DNA]</scope>
    <source>
        <strain evidence="1 2">DSM 44637</strain>
    </source>
</reference>
<dbReference type="STRING" id="112413.SAMN05421854_11811"/>
<dbReference type="InterPro" id="IPR034660">
    <property type="entry name" value="DinB/YfiT-like"/>
</dbReference>
<dbReference type="AlphaFoldDB" id="A0A1I6AAG5"/>
<dbReference type="Proteomes" id="UP000199137">
    <property type="component" value="Unassembled WGS sequence"/>
</dbReference>
<proteinExistence type="predicted"/>
<evidence type="ECO:0000313" key="2">
    <source>
        <dbReference type="Proteomes" id="UP000199137"/>
    </source>
</evidence>
<organism evidence="1 2">
    <name type="scientific">Amycolatopsis rubida</name>
    <dbReference type="NCBI Taxonomy" id="112413"/>
    <lineage>
        <taxon>Bacteria</taxon>
        <taxon>Bacillati</taxon>
        <taxon>Actinomycetota</taxon>
        <taxon>Actinomycetes</taxon>
        <taxon>Pseudonocardiales</taxon>
        <taxon>Pseudonocardiaceae</taxon>
        <taxon>Amycolatopsis</taxon>
    </lineage>
</organism>
<dbReference type="Pfam" id="PF04978">
    <property type="entry name" value="MST"/>
    <property type="match status" value="1"/>
</dbReference>
<evidence type="ECO:0008006" key="3">
    <source>
        <dbReference type="Google" id="ProtNLM"/>
    </source>
</evidence>
<gene>
    <name evidence="1" type="ORF">SAMN05421854_11811</name>
</gene>
<evidence type="ECO:0000313" key="1">
    <source>
        <dbReference type="EMBL" id="SFQ65613.1"/>
    </source>
</evidence>
<dbReference type="EMBL" id="FOWC01000018">
    <property type="protein sequence ID" value="SFQ65613.1"/>
    <property type="molecule type" value="Genomic_DNA"/>
</dbReference>
<dbReference type="InterPro" id="IPR007061">
    <property type="entry name" value="MST-like"/>
</dbReference>
<protein>
    <recommendedName>
        <fullName evidence="3">DinB family protein</fullName>
    </recommendedName>
</protein>
<dbReference type="OrthoDB" id="4548523at2"/>
<dbReference type="Gene3D" id="1.20.120.450">
    <property type="entry name" value="dinb family like domain"/>
    <property type="match status" value="1"/>
</dbReference>
<accession>A0A1I6AAG5</accession>
<name>A0A1I6AAG5_9PSEU</name>
<sequence>MAGKVSPTPDERGGLLGFLAQQRQAMKVAAYGLTDDQARAAPSASALSVGGLLKHVSSTESGWIDLVLKIEPKPFAESVAAYQENYRLGPDETLDSAIAAYDRVAARTEEVIAGIADLNQEVPIPKDVPWYPDDASAWSVRWVLLHLIEETARHAGHADIVRESLDGATAMPLQAAAEGWPETNWLKPWKPGVMS</sequence>